<dbReference type="FunFam" id="1.10.10.60:FF:000007">
    <property type="entry name" value="Two-component response regulator"/>
    <property type="match status" value="1"/>
</dbReference>
<evidence type="ECO:0000256" key="1">
    <source>
        <dbReference type="ARBA" id="ARBA00004123"/>
    </source>
</evidence>
<feature type="domain" description="HTH myb-type" evidence="6">
    <location>
        <begin position="35"/>
        <end position="95"/>
    </location>
</feature>
<accession>A0A1Q3BEX2</accession>
<dbReference type="Gene3D" id="1.10.10.60">
    <property type="entry name" value="Homeodomain-like"/>
    <property type="match status" value="1"/>
</dbReference>
<feature type="compositionally biased region" description="Low complexity" evidence="5">
    <location>
        <begin position="9"/>
        <end position="19"/>
    </location>
</feature>
<keyword evidence="7" id="KW-0238">DNA-binding</keyword>
<evidence type="ECO:0000256" key="5">
    <source>
        <dbReference type="SAM" id="MobiDB-lite"/>
    </source>
</evidence>
<dbReference type="GO" id="GO:0003700">
    <property type="term" value="F:DNA-binding transcription factor activity"/>
    <property type="evidence" value="ECO:0007669"/>
    <property type="project" value="InterPro"/>
</dbReference>
<evidence type="ECO:0000256" key="3">
    <source>
        <dbReference type="ARBA" id="ARBA00023163"/>
    </source>
</evidence>
<keyword evidence="8" id="KW-1185">Reference proteome</keyword>
<reference evidence="8" key="1">
    <citation type="submission" date="2016-04" db="EMBL/GenBank/DDBJ databases">
        <title>Cephalotus genome sequencing.</title>
        <authorList>
            <person name="Fukushima K."/>
            <person name="Hasebe M."/>
            <person name="Fang X."/>
        </authorList>
    </citation>
    <scope>NUCLEOTIDE SEQUENCE [LARGE SCALE GENOMIC DNA]</scope>
    <source>
        <strain evidence="8">cv. St1</strain>
    </source>
</reference>
<sequence length="121" mass="13761">EGDDESKTKNSASSSNNNIVEEEKESSPGLRPYVRSKVPRLRWTPHLHLYFVQAVEKLGGQERATSKLVLQLMNIKGLSIAHVKSHLQMYRSKNIDDQGQVINDKSHLIGSSHYLSHNLWQ</sequence>
<comment type="caution">
    <text evidence="7">The sequence shown here is derived from an EMBL/GenBank/DDBJ whole genome shotgun (WGS) entry which is preliminary data.</text>
</comment>
<comment type="subcellular location">
    <subcellularLocation>
        <location evidence="1">Nucleus</location>
    </subcellularLocation>
</comment>
<dbReference type="InterPro" id="IPR006447">
    <property type="entry name" value="Myb_dom_plants"/>
</dbReference>
<evidence type="ECO:0000256" key="4">
    <source>
        <dbReference type="ARBA" id="ARBA00023242"/>
    </source>
</evidence>
<dbReference type="SUPFAM" id="SSF46689">
    <property type="entry name" value="Homeodomain-like"/>
    <property type="match status" value="1"/>
</dbReference>
<proteinExistence type="predicted"/>
<dbReference type="NCBIfam" id="TIGR01557">
    <property type="entry name" value="myb_SHAQKYF"/>
    <property type="match status" value="1"/>
</dbReference>
<feature type="non-terminal residue" evidence="7">
    <location>
        <position position="1"/>
    </location>
</feature>
<evidence type="ECO:0000256" key="2">
    <source>
        <dbReference type="ARBA" id="ARBA00023015"/>
    </source>
</evidence>
<dbReference type="InterPro" id="IPR046955">
    <property type="entry name" value="PHR1-like"/>
</dbReference>
<dbReference type="Proteomes" id="UP000187406">
    <property type="component" value="Unassembled WGS sequence"/>
</dbReference>
<name>A0A1Q3BEX2_CEPFO</name>
<protein>
    <submittedName>
        <fullName evidence="7">Myb_DNA-binding domain-containing protein</fullName>
    </submittedName>
</protein>
<evidence type="ECO:0000313" key="7">
    <source>
        <dbReference type="EMBL" id="GAV66577.1"/>
    </source>
</evidence>
<gene>
    <name evidence="7" type="ORF">CFOL_v3_10087</name>
</gene>
<dbReference type="Pfam" id="PF00249">
    <property type="entry name" value="Myb_DNA-binding"/>
    <property type="match status" value="1"/>
</dbReference>
<organism evidence="7 8">
    <name type="scientific">Cephalotus follicularis</name>
    <name type="common">Albany pitcher plant</name>
    <dbReference type="NCBI Taxonomy" id="3775"/>
    <lineage>
        <taxon>Eukaryota</taxon>
        <taxon>Viridiplantae</taxon>
        <taxon>Streptophyta</taxon>
        <taxon>Embryophyta</taxon>
        <taxon>Tracheophyta</taxon>
        <taxon>Spermatophyta</taxon>
        <taxon>Magnoliopsida</taxon>
        <taxon>eudicotyledons</taxon>
        <taxon>Gunneridae</taxon>
        <taxon>Pentapetalae</taxon>
        <taxon>rosids</taxon>
        <taxon>fabids</taxon>
        <taxon>Oxalidales</taxon>
        <taxon>Cephalotaceae</taxon>
        <taxon>Cephalotus</taxon>
    </lineage>
</organism>
<dbReference type="InterPro" id="IPR001005">
    <property type="entry name" value="SANT/Myb"/>
</dbReference>
<keyword evidence="3" id="KW-0804">Transcription</keyword>
<dbReference type="EMBL" id="BDDD01000489">
    <property type="protein sequence ID" value="GAV66577.1"/>
    <property type="molecule type" value="Genomic_DNA"/>
</dbReference>
<keyword evidence="2" id="KW-0805">Transcription regulation</keyword>
<feature type="region of interest" description="Disordered" evidence="5">
    <location>
        <begin position="1"/>
        <end position="31"/>
    </location>
</feature>
<feature type="non-terminal residue" evidence="7">
    <location>
        <position position="121"/>
    </location>
</feature>
<dbReference type="InterPro" id="IPR017930">
    <property type="entry name" value="Myb_dom"/>
</dbReference>
<evidence type="ECO:0000313" key="8">
    <source>
        <dbReference type="Proteomes" id="UP000187406"/>
    </source>
</evidence>
<dbReference type="InParanoid" id="A0A1Q3BEX2"/>
<dbReference type="STRING" id="3775.A0A1Q3BEX2"/>
<dbReference type="OrthoDB" id="551907at2759"/>
<evidence type="ECO:0000259" key="6">
    <source>
        <dbReference type="PROSITE" id="PS51294"/>
    </source>
</evidence>
<dbReference type="PROSITE" id="PS51294">
    <property type="entry name" value="HTH_MYB"/>
    <property type="match status" value="1"/>
</dbReference>
<dbReference type="InterPro" id="IPR009057">
    <property type="entry name" value="Homeodomain-like_sf"/>
</dbReference>
<dbReference type="GO" id="GO:0005634">
    <property type="term" value="C:nucleus"/>
    <property type="evidence" value="ECO:0007669"/>
    <property type="project" value="UniProtKB-SubCell"/>
</dbReference>
<dbReference type="AlphaFoldDB" id="A0A1Q3BEX2"/>
<dbReference type="PANTHER" id="PTHR31314:SF168">
    <property type="entry name" value="MYB-LIKE HTH TRANSCRIPTIONAL REGULATOR FAMILY PROTEIN"/>
    <property type="match status" value="1"/>
</dbReference>
<dbReference type="GO" id="GO:0003677">
    <property type="term" value="F:DNA binding"/>
    <property type="evidence" value="ECO:0007669"/>
    <property type="project" value="UniProtKB-KW"/>
</dbReference>
<keyword evidence="4" id="KW-0539">Nucleus</keyword>
<dbReference type="PANTHER" id="PTHR31314">
    <property type="entry name" value="MYB FAMILY TRANSCRIPTION FACTOR PHL7-LIKE"/>
    <property type="match status" value="1"/>
</dbReference>